<feature type="compositionally biased region" description="Basic and acidic residues" evidence="1">
    <location>
        <begin position="95"/>
        <end position="112"/>
    </location>
</feature>
<proteinExistence type="predicted"/>
<feature type="compositionally biased region" description="Basic and acidic residues" evidence="1">
    <location>
        <begin position="48"/>
        <end position="60"/>
    </location>
</feature>
<evidence type="ECO:0000313" key="2">
    <source>
        <dbReference type="EMBL" id="MBB5939739.1"/>
    </source>
</evidence>
<keyword evidence="3" id="KW-1185">Reference proteome</keyword>
<dbReference type="EMBL" id="JACHJL010000027">
    <property type="protein sequence ID" value="MBB5939739.1"/>
    <property type="molecule type" value="Genomic_DNA"/>
</dbReference>
<sequence length="182" mass="18957">MGSAGSAGRWPAHARGRWSALSGGGGLAGVYGGDAACGPAVRPQYECRDGGAGDGQREQGARPGRCLDQLGPEHLRQQLAAALAIAVLARQRSPMRHDQVGSSLDERPHESDTPSAPGSTGQRRFRASTESSRLQCLLQSITTAALQHSPGQARAATTRQQRRPQFPGTPPRSPAPPPPCAG</sequence>
<organism evidence="2 3">
    <name type="scientific">Streptomyces zagrosensis</name>
    <dbReference type="NCBI Taxonomy" id="1042984"/>
    <lineage>
        <taxon>Bacteria</taxon>
        <taxon>Bacillati</taxon>
        <taxon>Actinomycetota</taxon>
        <taxon>Actinomycetes</taxon>
        <taxon>Kitasatosporales</taxon>
        <taxon>Streptomycetaceae</taxon>
        <taxon>Streptomyces</taxon>
    </lineage>
</organism>
<comment type="caution">
    <text evidence="2">The sequence shown here is derived from an EMBL/GenBank/DDBJ whole genome shotgun (WGS) entry which is preliminary data.</text>
</comment>
<feature type="compositionally biased region" description="Pro residues" evidence="1">
    <location>
        <begin position="167"/>
        <end position="182"/>
    </location>
</feature>
<feature type="compositionally biased region" description="Polar residues" evidence="1">
    <location>
        <begin position="113"/>
        <end position="146"/>
    </location>
</feature>
<dbReference type="Proteomes" id="UP000588098">
    <property type="component" value="Unassembled WGS sequence"/>
</dbReference>
<gene>
    <name evidence="2" type="ORF">FHS42_006835</name>
</gene>
<evidence type="ECO:0000256" key="1">
    <source>
        <dbReference type="SAM" id="MobiDB-lite"/>
    </source>
</evidence>
<reference evidence="2 3" key="1">
    <citation type="submission" date="2020-08" db="EMBL/GenBank/DDBJ databases">
        <title>Genomic Encyclopedia of Type Strains, Phase III (KMG-III): the genomes of soil and plant-associated and newly described type strains.</title>
        <authorList>
            <person name="Whitman W."/>
        </authorList>
    </citation>
    <scope>NUCLEOTIDE SEQUENCE [LARGE SCALE GENOMIC DNA]</scope>
    <source>
        <strain evidence="2 3">CECT 8305</strain>
    </source>
</reference>
<feature type="compositionally biased region" description="Low complexity" evidence="1">
    <location>
        <begin position="150"/>
        <end position="166"/>
    </location>
</feature>
<protein>
    <submittedName>
        <fullName evidence="2">Uncharacterized protein</fullName>
    </submittedName>
</protein>
<feature type="region of interest" description="Disordered" evidence="1">
    <location>
        <begin position="92"/>
        <end position="182"/>
    </location>
</feature>
<dbReference type="AlphaFoldDB" id="A0A7W9QGV6"/>
<feature type="region of interest" description="Disordered" evidence="1">
    <location>
        <begin position="48"/>
        <end position="68"/>
    </location>
</feature>
<name>A0A7W9QGV6_9ACTN</name>
<accession>A0A7W9QGV6</accession>
<evidence type="ECO:0000313" key="3">
    <source>
        <dbReference type="Proteomes" id="UP000588098"/>
    </source>
</evidence>